<protein>
    <submittedName>
        <fullName evidence="1">Uncharacterized protein</fullName>
    </submittedName>
</protein>
<sequence>MEQGKVEFRVEVDLAALISESISACAAVLAAGCNEIREYCSEDERTQDICPHKLSSEEGRFFKSMQQLGKNKKSVKQKKQDPWSHLLQFSISRNLNNDCKYPNHLISYSYMFKTRQRHSCHLIVMLSNSNRSASSLQEAAEISSVVEER</sequence>
<name>A0ABR2FMJ6_9ROSI</name>
<keyword evidence="2" id="KW-1185">Reference proteome</keyword>
<dbReference type="Proteomes" id="UP001472677">
    <property type="component" value="Unassembled WGS sequence"/>
</dbReference>
<gene>
    <name evidence="1" type="ORF">V6N12_072248</name>
</gene>
<proteinExistence type="predicted"/>
<dbReference type="EMBL" id="JBBPBM010000006">
    <property type="protein sequence ID" value="KAK8582050.1"/>
    <property type="molecule type" value="Genomic_DNA"/>
</dbReference>
<comment type="caution">
    <text evidence="1">The sequence shown here is derived from an EMBL/GenBank/DDBJ whole genome shotgun (WGS) entry which is preliminary data.</text>
</comment>
<organism evidence="1 2">
    <name type="scientific">Hibiscus sabdariffa</name>
    <name type="common">roselle</name>
    <dbReference type="NCBI Taxonomy" id="183260"/>
    <lineage>
        <taxon>Eukaryota</taxon>
        <taxon>Viridiplantae</taxon>
        <taxon>Streptophyta</taxon>
        <taxon>Embryophyta</taxon>
        <taxon>Tracheophyta</taxon>
        <taxon>Spermatophyta</taxon>
        <taxon>Magnoliopsida</taxon>
        <taxon>eudicotyledons</taxon>
        <taxon>Gunneridae</taxon>
        <taxon>Pentapetalae</taxon>
        <taxon>rosids</taxon>
        <taxon>malvids</taxon>
        <taxon>Malvales</taxon>
        <taxon>Malvaceae</taxon>
        <taxon>Malvoideae</taxon>
        <taxon>Hibiscus</taxon>
    </lineage>
</organism>
<dbReference type="PROSITE" id="PS51257">
    <property type="entry name" value="PROKAR_LIPOPROTEIN"/>
    <property type="match status" value="1"/>
</dbReference>
<reference evidence="1 2" key="1">
    <citation type="journal article" date="2024" name="G3 (Bethesda)">
        <title>Genome assembly of Hibiscus sabdariffa L. provides insights into metabolisms of medicinal natural products.</title>
        <authorList>
            <person name="Kim T."/>
        </authorList>
    </citation>
    <scope>NUCLEOTIDE SEQUENCE [LARGE SCALE GENOMIC DNA]</scope>
    <source>
        <strain evidence="1">TK-2024</strain>
        <tissue evidence="1">Old leaves</tissue>
    </source>
</reference>
<evidence type="ECO:0000313" key="1">
    <source>
        <dbReference type="EMBL" id="KAK8582050.1"/>
    </source>
</evidence>
<accession>A0ABR2FMJ6</accession>
<evidence type="ECO:0000313" key="2">
    <source>
        <dbReference type="Proteomes" id="UP001472677"/>
    </source>
</evidence>